<accession>A0AAV5E7J9</accession>
<dbReference type="AlphaFoldDB" id="A0AAV5E7J9"/>
<evidence type="ECO:0000313" key="3">
    <source>
        <dbReference type="Proteomes" id="UP001054889"/>
    </source>
</evidence>
<reference evidence="2" key="1">
    <citation type="journal article" date="2018" name="DNA Res.">
        <title>Multiple hybrid de novo genome assembly of finger millet, an orphan allotetraploid crop.</title>
        <authorList>
            <person name="Hatakeyama M."/>
            <person name="Aluri S."/>
            <person name="Balachadran M.T."/>
            <person name="Sivarajan S.R."/>
            <person name="Patrignani A."/>
            <person name="Gruter S."/>
            <person name="Poveda L."/>
            <person name="Shimizu-Inatsugi R."/>
            <person name="Baeten J."/>
            <person name="Francoijs K.J."/>
            <person name="Nataraja K.N."/>
            <person name="Reddy Y.A.N."/>
            <person name="Phadnis S."/>
            <person name="Ravikumar R.L."/>
            <person name="Schlapbach R."/>
            <person name="Sreeman S.M."/>
            <person name="Shimizu K.K."/>
        </authorList>
    </citation>
    <scope>NUCLEOTIDE SEQUENCE</scope>
</reference>
<evidence type="ECO:0000313" key="2">
    <source>
        <dbReference type="EMBL" id="GJN18480.1"/>
    </source>
</evidence>
<organism evidence="2 3">
    <name type="scientific">Eleusine coracana subsp. coracana</name>
    <dbReference type="NCBI Taxonomy" id="191504"/>
    <lineage>
        <taxon>Eukaryota</taxon>
        <taxon>Viridiplantae</taxon>
        <taxon>Streptophyta</taxon>
        <taxon>Embryophyta</taxon>
        <taxon>Tracheophyta</taxon>
        <taxon>Spermatophyta</taxon>
        <taxon>Magnoliopsida</taxon>
        <taxon>Liliopsida</taxon>
        <taxon>Poales</taxon>
        <taxon>Poaceae</taxon>
        <taxon>PACMAD clade</taxon>
        <taxon>Chloridoideae</taxon>
        <taxon>Cynodonteae</taxon>
        <taxon>Eleusininae</taxon>
        <taxon>Eleusine</taxon>
    </lineage>
</organism>
<gene>
    <name evidence="2" type="primary">gb05646</name>
    <name evidence="2" type="ORF">PR202_gb05646</name>
</gene>
<name>A0AAV5E7J9_ELECO</name>
<feature type="transmembrane region" description="Helical" evidence="1">
    <location>
        <begin position="107"/>
        <end position="127"/>
    </location>
</feature>
<feature type="transmembrane region" description="Helical" evidence="1">
    <location>
        <begin position="157"/>
        <end position="179"/>
    </location>
</feature>
<dbReference type="EMBL" id="BQKI01000073">
    <property type="protein sequence ID" value="GJN18480.1"/>
    <property type="molecule type" value="Genomic_DNA"/>
</dbReference>
<comment type="caution">
    <text evidence="2">The sequence shown here is derived from an EMBL/GenBank/DDBJ whole genome shotgun (WGS) entry which is preliminary data.</text>
</comment>
<keyword evidence="3" id="KW-1185">Reference proteome</keyword>
<reference evidence="2" key="2">
    <citation type="submission" date="2021-12" db="EMBL/GenBank/DDBJ databases">
        <title>Resequencing data analysis of finger millet.</title>
        <authorList>
            <person name="Hatakeyama M."/>
            <person name="Aluri S."/>
            <person name="Balachadran M.T."/>
            <person name="Sivarajan S.R."/>
            <person name="Poveda L."/>
            <person name="Shimizu-Inatsugi R."/>
            <person name="Schlapbach R."/>
            <person name="Sreeman S.M."/>
            <person name="Shimizu K.K."/>
        </authorList>
    </citation>
    <scope>NUCLEOTIDE SEQUENCE</scope>
</reference>
<proteinExistence type="predicted"/>
<dbReference type="PANTHER" id="PTHR46347">
    <property type="entry name" value="RING/FYVE/PHD ZINC FINGER SUPERFAMILY PROTEIN"/>
    <property type="match status" value="1"/>
</dbReference>
<keyword evidence="1" id="KW-1133">Transmembrane helix</keyword>
<sequence>MTMPPAMCLPKVGADEKIEATSAASCRICFESSCERGRNCFFPLHNMQGTVPSPRGISREQHVSQNEVPDVIASIGAMAYLLDKDGKFRNSFSGDWDGFLSKHPVPFYYSVGVVVFSALVGVCGIILDCSLCSSLNTNYPYVAGSSNCAIDSAEGCIVVIVVFVIIFAVLGLFFGFVAATVGAQRILQRHCGILMKKELTKAS</sequence>
<keyword evidence="1" id="KW-0472">Membrane</keyword>
<dbReference type="PANTHER" id="PTHR46347:SF4">
    <property type="entry name" value="RING_FYVE_PHD ZINC FINGER SUPERFAMILY PROTEIN"/>
    <property type="match status" value="1"/>
</dbReference>
<keyword evidence="1" id="KW-0812">Transmembrane</keyword>
<dbReference type="Proteomes" id="UP001054889">
    <property type="component" value="Unassembled WGS sequence"/>
</dbReference>
<evidence type="ECO:0000256" key="1">
    <source>
        <dbReference type="SAM" id="Phobius"/>
    </source>
</evidence>
<protein>
    <submittedName>
        <fullName evidence="2">Uncharacterized protein</fullName>
    </submittedName>
</protein>